<dbReference type="PANTHER" id="PTHR42901:SF1">
    <property type="entry name" value="ALCOHOL DEHYDROGENASE"/>
    <property type="match status" value="1"/>
</dbReference>
<dbReference type="EMBL" id="KV784357">
    <property type="protein sequence ID" value="OEU17283.1"/>
    <property type="molecule type" value="Genomic_DNA"/>
</dbReference>
<name>A0A1E7FHN0_9STRA</name>
<evidence type="ECO:0000313" key="3">
    <source>
        <dbReference type="EMBL" id="OEU17283.1"/>
    </source>
</evidence>
<keyword evidence="2" id="KW-0560">Oxidoreductase</keyword>
<organism evidence="3 4">
    <name type="scientific">Fragilariopsis cylindrus CCMP1102</name>
    <dbReference type="NCBI Taxonomy" id="635003"/>
    <lineage>
        <taxon>Eukaryota</taxon>
        <taxon>Sar</taxon>
        <taxon>Stramenopiles</taxon>
        <taxon>Ochrophyta</taxon>
        <taxon>Bacillariophyta</taxon>
        <taxon>Bacillariophyceae</taxon>
        <taxon>Bacillariophycidae</taxon>
        <taxon>Bacillariales</taxon>
        <taxon>Bacillariaceae</taxon>
        <taxon>Fragilariopsis</taxon>
    </lineage>
</organism>
<dbReference type="InterPro" id="IPR036291">
    <property type="entry name" value="NAD(P)-bd_dom_sf"/>
</dbReference>
<gene>
    <name evidence="3" type="ORF">FRACYDRAFT_268649</name>
</gene>
<proteinExistence type="inferred from homology"/>
<evidence type="ECO:0000256" key="1">
    <source>
        <dbReference type="ARBA" id="ARBA00006484"/>
    </source>
</evidence>
<dbReference type="PANTHER" id="PTHR42901">
    <property type="entry name" value="ALCOHOL DEHYDROGENASE"/>
    <property type="match status" value="1"/>
</dbReference>
<dbReference type="GO" id="GO:0016491">
    <property type="term" value="F:oxidoreductase activity"/>
    <property type="evidence" value="ECO:0007669"/>
    <property type="project" value="UniProtKB-KW"/>
</dbReference>
<accession>A0A1E7FHN0</accession>
<evidence type="ECO:0000256" key="2">
    <source>
        <dbReference type="ARBA" id="ARBA00023002"/>
    </source>
</evidence>
<dbReference type="AlphaFoldDB" id="A0A1E7FHN0"/>
<sequence>MSSSSPERILFIAGGTDGIGFSLLIEECKRCKYSKIYVLGRNFDRLKKQLLLNTRSVPDIVELSCDITQQDEIKTTLSRIKDESIHDFILTIGTFHRGNIADITHDDIVANHFHLNCISTINLIRSILTKLVKGQSQILVCTASVAVTARSPYGLQSCTKAALRSFIDTLRIELKGTTRVMNIMPPSVDTRIFSKADDHRNTDIYPPPLRVVVGMQYMLDCPFDICIPELLIEQHQFDEQQLPG</sequence>
<dbReference type="Proteomes" id="UP000095751">
    <property type="component" value="Unassembled WGS sequence"/>
</dbReference>
<dbReference type="SUPFAM" id="SSF51735">
    <property type="entry name" value="NAD(P)-binding Rossmann-fold domains"/>
    <property type="match status" value="1"/>
</dbReference>
<dbReference type="InterPro" id="IPR002347">
    <property type="entry name" value="SDR_fam"/>
</dbReference>
<reference evidence="3 4" key="1">
    <citation type="submission" date="2016-09" db="EMBL/GenBank/DDBJ databases">
        <title>Extensive genetic diversity and differential bi-allelic expression allows diatom success in the polar Southern Ocean.</title>
        <authorList>
            <consortium name="DOE Joint Genome Institute"/>
            <person name="Mock T."/>
            <person name="Otillar R.P."/>
            <person name="Strauss J."/>
            <person name="Dupont C."/>
            <person name="Frickenhaus S."/>
            <person name="Maumus F."/>
            <person name="Mcmullan M."/>
            <person name="Sanges R."/>
            <person name="Schmutz J."/>
            <person name="Toseland A."/>
            <person name="Valas R."/>
            <person name="Veluchamy A."/>
            <person name="Ward B.J."/>
            <person name="Allen A."/>
            <person name="Barry K."/>
            <person name="Falciatore A."/>
            <person name="Ferrante M."/>
            <person name="Fortunato A.E."/>
            <person name="Gloeckner G."/>
            <person name="Gruber A."/>
            <person name="Hipkin R."/>
            <person name="Janech M."/>
            <person name="Kroth P."/>
            <person name="Leese F."/>
            <person name="Lindquist E."/>
            <person name="Lyon B.R."/>
            <person name="Martin J."/>
            <person name="Mayer C."/>
            <person name="Parker M."/>
            <person name="Quesneville H."/>
            <person name="Raymond J."/>
            <person name="Uhlig C."/>
            <person name="Valentin K.U."/>
            <person name="Worden A.Z."/>
            <person name="Armbrust E.V."/>
            <person name="Bowler C."/>
            <person name="Green B."/>
            <person name="Moulton V."/>
            <person name="Van Oosterhout C."/>
            <person name="Grigoriev I."/>
        </authorList>
    </citation>
    <scope>NUCLEOTIDE SEQUENCE [LARGE SCALE GENOMIC DNA]</scope>
    <source>
        <strain evidence="3 4">CCMP1102</strain>
    </source>
</reference>
<protein>
    <submittedName>
        <fullName evidence="3">NAD(P)-binding protein</fullName>
    </submittedName>
</protein>
<comment type="similarity">
    <text evidence="1">Belongs to the short-chain dehydrogenases/reductases (SDR) family.</text>
</comment>
<dbReference type="KEGG" id="fcy:FRACYDRAFT_268649"/>
<keyword evidence="4" id="KW-1185">Reference proteome</keyword>
<dbReference type="Pfam" id="PF00106">
    <property type="entry name" value="adh_short"/>
    <property type="match status" value="1"/>
</dbReference>
<dbReference type="OrthoDB" id="37659at2759"/>
<dbReference type="InParanoid" id="A0A1E7FHN0"/>
<dbReference type="Gene3D" id="3.40.50.720">
    <property type="entry name" value="NAD(P)-binding Rossmann-like Domain"/>
    <property type="match status" value="1"/>
</dbReference>
<evidence type="ECO:0000313" key="4">
    <source>
        <dbReference type="Proteomes" id="UP000095751"/>
    </source>
</evidence>